<dbReference type="OrthoDB" id="3687641at2759"/>
<organism evidence="4 5">
    <name type="scientific">Pseudocercospora fuligena</name>
    <dbReference type="NCBI Taxonomy" id="685502"/>
    <lineage>
        <taxon>Eukaryota</taxon>
        <taxon>Fungi</taxon>
        <taxon>Dikarya</taxon>
        <taxon>Ascomycota</taxon>
        <taxon>Pezizomycotina</taxon>
        <taxon>Dothideomycetes</taxon>
        <taxon>Dothideomycetidae</taxon>
        <taxon>Mycosphaerellales</taxon>
        <taxon>Mycosphaerellaceae</taxon>
        <taxon>Pseudocercospora</taxon>
    </lineage>
</organism>
<feature type="non-terminal residue" evidence="4">
    <location>
        <position position="240"/>
    </location>
</feature>
<comment type="similarity">
    <text evidence="2">Belongs to the ustYa family.</text>
</comment>
<dbReference type="Proteomes" id="UP000660729">
    <property type="component" value="Unassembled WGS sequence"/>
</dbReference>
<dbReference type="GO" id="GO:0043386">
    <property type="term" value="P:mycotoxin biosynthetic process"/>
    <property type="evidence" value="ECO:0007669"/>
    <property type="project" value="InterPro"/>
</dbReference>
<evidence type="ECO:0000313" key="5">
    <source>
        <dbReference type="Proteomes" id="UP000660729"/>
    </source>
</evidence>
<comment type="pathway">
    <text evidence="1">Mycotoxin biosynthesis.</text>
</comment>
<evidence type="ECO:0000256" key="2">
    <source>
        <dbReference type="ARBA" id="ARBA00035112"/>
    </source>
</evidence>
<feature type="transmembrane region" description="Helical" evidence="3">
    <location>
        <begin position="21"/>
        <end position="40"/>
    </location>
</feature>
<dbReference type="EMBL" id="JABCIY010000061">
    <property type="protein sequence ID" value="KAF7194425.1"/>
    <property type="molecule type" value="Genomic_DNA"/>
</dbReference>
<keyword evidence="3" id="KW-1133">Transmembrane helix</keyword>
<dbReference type="PANTHER" id="PTHR33365:SF4">
    <property type="entry name" value="CYCLOCHLOROTINE BIOSYNTHESIS PROTEIN O"/>
    <property type="match status" value="1"/>
</dbReference>
<keyword evidence="3" id="KW-0812">Transmembrane</keyword>
<comment type="caution">
    <text evidence="4">The sequence shown here is derived from an EMBL/GenBank/DDBJ whole genome shotgun (WGS) entry which is preliminary data.</text>
</comment>
<dbReference type="AlphaFoldDB" id="A0A8H6VJY1"/>
<evidence type="ECO:0000256" key="3">
    <source>
        <dbReference type="SAM" id="Phobius"/>
    </source>
</evidence>
<dbReference type="InterPro" id="IPR021765">
    <property type="entry name" value="UstYa-like"/>
</dbReference>
<proteinExistence type="inferred from homology"/>
<gene>
    <name evidence="4" type="ORF">HII31_04230</name>
</gene>
<dbReference type="PANTHER" id="PTHR33365">
    <property type="entry name" value="YALI0B05434P"/>
    <property type="match status" value="1"/>
</dbReference>
<protein>
    <recommendedName>
        <fullName evidence="6">Transmembrane protein</fullName>
    </recommendedName>
</protein>
<evidence type="ECO:0000256" key="1">
    <source>
        <dbReference type="ARBA" id="ARBA00004685"/>
    </source>
</evidence>
<reference evidence="4" key="1">
    <citation type="submission" date="2020-04" db="EMBL/GenBank/DDBJ databases">
        <title>Draft genome resource of the tomato pathogen Pseudocercospora fuligena.</title>
        <authorList>
            <person name="Zaccaron A."/>
        </authorList>
    </citation>
    <scope>NUCLEOTIDE SEQUENCE</scope>
    <source>
        <strain evidence="4">PF001</strain>
    </source>
</reference>
<accession>A0A8H6VJY1</accession>
<keyword evidence="5" id="KW-1185">Reference proteome</keyword>
<evidence type="ECO:0008006" key="6">
    <source>
        <dbReference type="Google" id="ProtNLM"/>
    </source>
</evidence>
<keyword evidence="3" id="KW-0472">Membrane</keyword>
<sequence length="240" mass="27693">MASHRLEGDQRKAQREPARSTFLVALMPLFSLVLGLYFGYTASQIYRSIPSRNFSTHDFGTLEHGFVTEKMLPPNLYEIEQRRFTGGIRFLSDGSKSLMLDAGEPVYVGDPSPEIDRAWDELVEARYWSISRDEAKMLWGVGFERYRDHLKGGYTGGKNLSPDYYPAHHVLFGGTEHNKQIRQRIQCSADGTITPLRYQPAIDQMYVDSDQVHTCRKFQNLWSFTRERYNGSLAVPRIQW</sequence>
<name>A0A8H6VJY1_9PEZI</name>
<dbReference type="Pfam" id="PF11807">
    <property type="entry name" value="UstYa"/>
    <property type="match status" value="2"/>
</dbReference>
<evidence type="ECO:0000313" key="4">
    <source>
        <dbReference type="EMBL" id="KAF7194425.1"/>
    </source>
</evidence>